<dbReference type="STRING" id="565045.NOR51B_1402"/>
<accession>B8KYB7</accession>
<proteinExistence type="predicted"/>
<reference evidence="2" key="1">
    <citation type="journal article" date="2013" name="BMC Microbiol.">
        <title>Taxonomy and evolution of bacteriochlorophyll a-containing members of the OM60/NOR5 clade of marine gammaproteobacteria: description of Luminiphilus syltensis gen. nov., sp. nov., reclassification of Haliea rubra as Pseudohaliea rubra gen. nov., comb. nov., and emendation of Chromatocurvus halotolerans.</title>
        <authorList>
            <person name="Spring S."/>
            <person name="Riedel T."/>
            <person name="Sproer C."/>
            <person name="Yan S."/>
            <person name="Harder J."/>
            <person name="Fuchs B.M."/>
        </authorList>
    </citation>
    <scope>NUCLEOTIDE SEQUENCE [LARGE SCALE GENOMIC DNA]</scope>
    <source>
        <strain evidence="2">NOR51-B</strain>
    </source>
</reference>
<gene>
    <name evidence="1" type="ORF">NOR51B_1402</name>
</gene>
<dbReference type="Proteomes" id="UP000004699">
    <property type="component" value="Unassembled WGS sequence"/>
</dbReference>
<dbReference type="HOGENOM" id="CLU_2343354_0_0_6"/>
<evidence type="ECO:0000313" key="2">
    <source>
        <dbReference type="Proteomes" id="UP000004699"/>
    </source>
</evidence>
<dbReference type="EMBL" id="DS999411">
    <property type="protein sequence ID" value="EED35457.1"/>
    <property type="molecule type" value="Genomic_DNA"/>
</dbReference>
<keyword evidence="2" id="KW-1185">Reference proteome</keyword>
<organism evidence="1 2">
    <name type="scientific">Luminiphilus syltensis NOR5-1B</name>
    <dbReference type="NCBI Taxonomy" id="565045"/>
    <lineage>
        <taxon>Bacteria</taxon>
        <taxon>Pseudomonadati</taxon>
        <taxon>Pseudomonadota</taxon>
        <taxon>Gammaproteobacteria</taxon>
        <taxon>Cellvibrionales</taxon>
        <taxon>Halieaceae</taxon>
        <taxon>Luminiphilus</taxon>
    </lineage>
</organism>
<protein>
    <submittedName>
        <fullName evidence="1">Uncharacterized protein</fullName>
    </submittedName>
</protein>
<dbReference type="AlphaFoldDB" id="B8KYB7"/>
<sequence>MRALYRTAYAAALLELFGGFLQRIGGQGEAFDDGHGFAASPFGFSSKSRYAVALVDRAISTANTGFQRSLALAAAVAGLRGVNQFRGCFFSRSIHGG</sequence>
<name>B8KYB7_9GAMM</name>
<evidence type="ECO:0000313" key="1">
    <source>
        <dbReference type="EMBL" id="EED35457.1"/>
    </source>
</evidence>